<dbReference type="PANTHER" id="PTHR46139">
    <property type="entry name" value="ALKALINE CERAMIDASE"/>
    <property type="match status" value="1"/>
</dbReference>
<comment type="subcellular location">
    <subcellularLocation>
        <location evidence="1">Membrane</location>
        <topology evidence="1">Multi-pass membrane protein</topology>
    </subcellularLocation>
</comment>
<evidence type="ECO:0000256" key="11">
    <source>
        <dbReference type="ARBA" id="ARBA00048323"/>
    </source>
</evidence>
<dbReference type="EMBL" id="BAAFST010000017">
    <property type="protein sequence ID" value="GAB1301248.1"/>
    <property type="molecule type" value="Genomic_DNA"/>
</dbReference>
<evidence type="ECO:0000256" key="5">
    <source>
        <dbReference type="ARBA" id="ARBA00022692"/>
    </source>
</evidence>
<evidence type="ECO:0000256" key="6">
    <source>
        <dbReference type="ARBA" id="ARBA00022801"/>
    </source>
</evidence>
<sequence length="227" mass="26433">MHAPGTRAKMSSIFAYQSSEVDWCESNFQHSELVAEFYNTFSNVFFLIFGPLMMFLMHPYAQTRSWGFYGVSVLFMVIGLFSMYFHMTLSFLGQLLDEISILWLLASGYSMWMPRCYFPKFVKGNRFHFSCLVIMTTIISTFLTFVKPTVNAYALNSIAIHILYIVRQEYKKHVLISITFPYGIVTMALVDAEYELPGKTLKVHYWPRDSWVIGLPYVEIQENDKNC</sequence>
<gene>
    <name evidence="14" type="ORF">APTSU1_001648600</name>
</gene>
<keyword evidence="7" id="KW-0746">Sphingolipid metabolism</keyword>
<dbReference type="PANTHER" id="PTHR46139:SF2">
    <property type="entry name" value="ALKALINE CERAMIDASE 1"/>
    <property type="match status" value="1"/>
</dbReference>
<keyword evidence="8 13" id="KW-1133">Transmembrane helix</keyword>
<dbReference type="Proteomes" id="UP001623349">
    <property type="component" value="Unassembled WGS sequence"/>
</dbReference>
<keyword evidence="6 13" id="KW-0378">Hydrolase</keyword>
<evidence type="ECO:0000313" key="14">
    <source>
        <dbReference type="EMBL" id="GAB1301248.1"/>
    </source>
</evidence>
<accession>A0ABQ0FPR6</accession>
<protein>
    <recommendedName>
        <fullName evidence="13">Alkaline ceramidase</fullName>
        <ecNumber evidence="13">3.5.1.-</ecNumber>
    </recommendedName>
</protein>
<comment type="pathway">
    <text evidence="3">Sphingolipid metabolism.</text>
</comment>
<dbReference type="InterPro" id="IPR008901">
    <property type="entry name" value="ACER"/>
</dbReference>
<feature type="transmembrane region" description="Helical" evidence="13">
    <location>
        <begin position="127"/>
        <end position="144"/>
    </location>
</feature>
<name>A0ABQ0FPR6_APOSI</name>
<evidence type="ECO:0000256" key="12">
    <source>
        <dbReference type="ARBA" id="ARBA00049511"/>
    </source>
</evidence>
<evidence type="ECO:0000256" key="7">
    <source>
        <dbReference type="ARBA" id="ARBA00022919"/>
    </source>
</evidence>
<evidence type="ECO:0000256" key="13">
    <source>
        <dbReference type="RuleBase" id="RU364079"/>
    </source>
</evidence>
<comment type="catalytic activity">
    <reaction evidence="11">
        <text>an N-acylsphing-4-enine + H2O = sphing-4-enine + a fatty acid</text>
        <dbReference type="Rhea" id="RHEA:20856"/>
        <dbReference type="ChEBI" id="CHEBI:15377"/>
        <dbReference type="ChEBI" id="CHEBI:28868"/>
        <dbReference type="ChEBI" id="CHEBI:52639"/>
        <dbReference type="ChEBI" id="CHEBI:57756"/>
        <dbReference type="EC" id="3.5.1.23"/>
    </reaction>
    <physiologicalReaction direction="left-to-right" evidence="11">
        <dbReference type="Rhea" id="RHEA:20857"/>
    </physiologicalReaction>
</comment>
<organism evidence="14 15">
    <name type="scientific">Apodemus speciosus</name>
    <name type="common">Large Japanese field mouse</name>
    <dbReference type="NCBI Taxonomy" id="105296"/>
    <lineage>
        <taxon>Eukaryota</taxon>
        <taxon>Metazoa</taxon>
        <taxon>Chordata</taxon>
        <taxon>Craniata</taxon>
        <taxon>Vertebrata</taxon>
        <taxon>Euteleostomi</taxon>
        <taxon>Mammalia</taxon>
        <taxon>Eutheria</taxon>
        <taxon>Euarchontoglires</taxon>
        <taxon>Glires</taxon>
        <taxon>Rodentia</taxon>
        <taxon>Myomorpha</taxon>
        <taxon>Muroidea</taxon>
        <taxon>Muridae</taxon>
        <taxon>Murinae</taxon>
        <taxon>Apodemus</taxon>
    </lineage>
</organism>
<keyword evidence="9 13" id="KW-0472">Membrane</keyword>
<evidence type="ECO:0000256" key="9">
    <source>
        <dbReference type="ARBA" id="ARBA00023136"/>
    </source>
</evidence>
<comment type="function">
    <text evidence="13">Hydrolyzes the sphingolipid ceramide into sphingosine and free fatty acid.</text>
</comment>
<feature type="transmembrane region" description="Helical" evidence="13">
    <location>
        <begin position="68"/>
        <end position="87"/>
    </location>
</feature>
<dbReference type="Pfam" id="PF05875">
    <property type="entry name" value="Ceramidase"/>
    <property type="match status" value="1"/>
</dbReference>
<proteinExistence type="inferred from homology"/>
<evidence type="ECO:0000256" key="2">
    <source>
        <dbReference type="ARBA" id="ARBA00004760"/>
    </source>
</evidence>
<keyword evidence="15" id="KW-1185">Reference proteome</keyword>
<reference evidence="14 15" key="1">
    <citation type="submission" date="2024-08" db="EMBL/GenBank/DDBJ databases">
        <title>The draft genome of Apodemus speciosus.</title>
        <authorList>
            <person name="Nabeshima K."/>
            <person name="Suzuki S."/>
            <person name="Onuma M."/>
        </authorList>
    </citation>
    <scope>NUCLEOTIDE SEQUENCE [LARGE SCALE GENOMIC DNA]</scope>
    <source>
        <strain evidence="14">IB14-021</strain>
    </source>
</reference>
<evidence type="ECO:0000256" key="1">
    <source>
        <dbReference type="ARBA" id="ARBA00004141"/>
    </source>
</evidence>
<feature type="transmembrane region" description="Helical" evidence="13">
    <location>
        <begin position="99"/>
        <end position="118"/>
    </location>
</feature>
<comment type="similarity">
    <text evidence="4 13">Belongs to the alkaline ceramidase family.</text>
</comment>
<comment type="catalytic activity">
    <reaction evidence="10">
        <text>N-(9Z-octadecenoyl)-sphing-4-enine + H2O = sphing-4-enine + (9Z)-octadecenoate</text>
        <dbReference type="Rhea" id="RHEA:41299"/>
        <dbReference type="ChEBI" id="CHEBI:15377"/>
        <dbReference type="ChEBI" id="CHEBI:30823"/>
        <dbReference type="ChEBI" id="CHEBI:57756"/>
        <dbReference type="ChEBI" id="CHEBI:77996"/>
    </reaction>
    <physiologicalReaction direction="left-to-right" evidence="10">
        <dbReference type="Rhea" id="RHEA:41300"/>
    </physiologicalReaction>
</comment>
<feature type="transmembrane region" description="Helical" evidence="13">
    <location>
        <begin position="37"/>
        <end position="56"/>
    </location>
</feature>
<feature type="transmembrane region" description="Helical" evidence="13">
    <location>
        <begin position="150"/>
        <end position="166"/>
    </location>
</feature>
<comment type="caution">
    <text evidence="14">The sequence shown here is derived from an EMBL/GenBank/DDBJ whole genome shotgun (WGS) entry which is preliminary data.</text>
</comment>
<evidence type="ECO:0000256" key="3">
    <source>
        <dbReference type="ARBA" id="ARBA00004991"/>
    </source>
</evidence>
<keyword evidence="13" id="KW-0443">Lipid metabolism</keyword>
<comment type="pathway">
    <text evidence="2">Lipid metabolism; sphingolipid metabolism.</text>
</comment>
<comment type="catalytic activity">
    <reaction evidence="12">
        <text>an N-acylsphinganine + H2O = sphinganine + a fatty acid</text>
        <dbReference type="Rhea" id="RHEA:33551"/>
        <dbReference type="ChEBI" id="CHEBI:15377"/>
        <dbReference type="ChEBI" id="CHEBI:28868"/>
        <dbReference type="ChEBI" id="CHEBI:31488"/>
        <dbReference type="ChEBI" id="CHEBI:57817"/>
    </reaction>
    <physiologicalReaction direction="left-to-right" evidence="12">
        <dbReference type="Rhea" id="RHEA:33552"/>
    </physiologicalReaction>
</comment>
<comment type="caution">
    <text evidence="13">Lacks conserved residue(s) required for the propagation of feature annotation.</text>
</comment>
<evidence type="ECO:0000256" key="8">
    <source>
        <dbReference type="ARBA" id="ARBA00022989"/>
    </source>
</evidence>
<evidence type="ECO:0000256" key="10">
    <source>
        <dbReference type="ARBA" id="ARBA00047401"/>
    </source>
</evidence>
<feature type="transmembrane region" description="Helical" evidence="13">
    <location>
        <begin position="173"/>
        <end position="190"/>
    </location>
</feature>
<dbReference type="EC" id="3.5.1.-" evidence="13"/>
<evidence type="ECO:0000256" key="4">
    <source>
        <dbReference type="ARBA" id="ARBA00009780"/>
    </source>
</evidence>
<evidence type="ECO:0000313" key="15">
    <source>
        <dbReference type="Proteomes" id="UP001623349"/>
    </source>
</evidence>
<keyword evidence="5 13" id="KW-0812">Transmembrane</keyword>